<evidence type="ECO:0000256" key="1">
    <source>
        <dbReference type="SAM" id="SignalP"/>
    </source>
</evidence>
<keyword evidence="1" id="KW-0732">Signal</keyword>
<name>A0A239JNX2_9PSED</name>
<evidence type="ECO:0000313" key="3">
    <source>
        <dbReference type="Proteomes" id="UP000198407"/>
    </source>
</evidence>
<dbReference type="Proteomes" id="UP000198407">
    <property type="component" value="Unassembled WGS sequence"/>
</dbReference>
<keyword evidence="3" id="KW-1185">Reference proteome</keyword>
<gene>
    <name evidence="2" type="ORF">SAMN05444352_12312</name>
</gene>
<dbReference type="STRING" id="1215104.GCA_000730585_00348"/>
<feature type="signal peptide" evidence="1">
    <location>
        <begin position="1"/>
        <end position="28"/>
    </location>
</feature>
<proteinExistence type="predicted"/>
<evidence type="ECO:0000313" key="2">
    <source>
        <dbReference type="EMBL" id="SNT07242.1"/>
    </source>
</evidence>
<dbReference type="AlphaFoldDB" id="A0A239JNX2"/>
<dbReference type="EMBL" id="FZOL01000023">
    <property type="protein sequence ID" value="SNT07242.1"/>
    <property type="molecule type" value="Genomic_DNA"/>
</dbReference>
<accession>A0A239JNX2</accession>
<reference evidence="3" key="1">
    <citation type="submission" date="2017-06" db="EMBL/GenBank/DDBJ databases">
        <authorList>
            <person name="Varghese N."/>
            <person name="Submissions S."/>
        </authorList>
    </citation>
    <scope>NUCLEOTIDE SEQUENCE [LARGE SCALE GENOMIC DNA]</scope>
    <source>
        <strain evidence="3">DSM 22348</strain>
    </source>
</reference>
<organism evidence="2 3">
    <name type="scientific">Pseudomonas japonica</name>
    <dbReference type="NCBI Taxonomy" id="256466"/>
    <lineage>
        <taxon>Bacteria</taxon>
        <taxon>Pseudomonadati</taxon>
        <taxon>Pseudomonadota</taxon>
        <taxon>Gammaproteobacteria</taxon>
        <taxon>Pseudomonadales</taxon>
        <taxon>Pseudomonadaceae</taxon>
        <taxon>Pseudomonas</taxon>
    </lineage>
</organism>
<protein>
    <recommendedName>
        <fullName evidence="4">LysR family transcriptional regulator</fullName>
    </recommendedName>
</protein>
<feature type="chain" id="PRO_5011308295" description="LysR family transcriptional regulator" evidence="1">
    <location>
        <begin position="29"/>
        <end position="516"/>
    </location>
</feature>
<dbReference type="InterPro" id="IPR010727">
    <property type="entry name" value="DUF1302"/>
</dbReference>
<dbReference type="Pfam" id="PF06980">
    <property type="entry name" value="DUF1302"/>
    <property type="match status" value="1"/>
</dbReference>
<dbReference type="RefSeq" id="WP_042130035.1">
    <property type="nucleotide sequence ID" value="NZ_FZOL01000023.1"/>
</dbReference>
<sequence length="516" mass="57546">MQSTLRAKRPTWLLALLPLGAMSAAAQAMDYGNDEYGFSLGGYLRGWSSFNLNNAPETHGNDKGKLSMLRGSLLLDADAVTGPLSWKAIGRFDKEWMTGYQDDLQDINRSMVNTGNRGRGSDLMDEYDRAELREFYFDYEYDRVKFRVGKQQVVWGETDFFRAMDVVHGFDYRWRSFLEPENEELRKPLIMFNTTVQVPELDGSLQVLVRPGWDAHNAIGNSVDFYGGRWAPQPYRGTDFFSLLDTDYDHPAGDNEKVTGGLRWSGLAGDVNYSLAWLKSYQGDPVVNSRFAPYKKMPKGVLGDVIHPEITVWGATASTYVAAADAVFSSEVVYTEGVGFNQGSYQNPMFGGAVPPGFAGLQRKDTLTTMLRMDKTVDLTRVLGTSRPSFLSMQLFNTRVLGFDSDDDLVELAAYGAKKRRDTTLFTTVLQTNYRNDTINPSLAAGIDVNNKGGFLIPAVEFALGDSWRLRAEADLFYAAGRGSDGGGDAQGKGDTRLFGYFDNHDQLVLRLTRQF</sequence>
<evidence type="ECO:0008006" key="4">
    <source>
        <dbReference type="Google" id="ProtNLM"/>
    </source>
</evidence>